<keyword evidence="1" id="KW-0472">Membrane</keyword>
<protein>
    <submittedName>
        <fullName evidence="2">Uncharacterized protein</fullName>
    </submittedName>
</protein>
<organism evidence="2 3">
    <name type="scientific">Pseudonocardia thermophila</name>
    <dbReference type="NCBI Taxonomy" id="1848"/>
    <lineage>
        <taxon>Bacteria</taxon>
        <taxon>Bacillati</taxon>
        <taxon>Actinomycetota</taxon>
        <taxon>Actinomycetes</taxon>
        <taxon>Pseudonocardiales</taxon>
        <taxon>Pseudonocardiaceae</taxon>
        <taxon>Pseudonocardia</taxon>
    </lineage>
</organism>
<evidence type="ECO:0000256" key="1">
    <source>
        <dbReference type="SAM" id="Phobius"/>
    </source>
</evidence>
<gene>
    <name evidence="2" type="ORF">SAMN05443637_105123</name>
</gene>
<dbReference type="STRING" id="1848.SAMN05443637_105123"/>
<keyword evidence="1" id="KW-1133">Transmembrane helix</keyword>
<dbReference type="AlphaFoldDB" id="A0A1M6RRM7"/>
<feature type="transmembrane region" description="Helical" evidence="1">
    <location>
        <begin position="27"/>
        <end position="52"/>
    </location>
</feature>
<evidence type="ECO:0000313" key="2">
    <source>
        <dbReference type="EMBL" id="SHK35113.1"/>
    </source>
</evidence>
<evidence type="ECO:0000313" key="3">
    <source>
        <dbReference type="Proteomes" id="UP000184363"/>
    </source>
</evidence>
<reference evidence="2 3" key="1">
    <citation type="submission" date="2016-11" db="EMBL/GenBank/DDBJ databases">
        <authorList>
            <person name="Jaros S."/>
            <person name="Januszkiewicz K."/>
            <person name="Wedrychowicz H."/>
        </authorList>
    </citation>
    <scope>NUCLEOTIDE SEQUENCE [LARGE SCALE GENOMIC DNA]</scope>
    <source>
        <strain evidence="2 3">DSM 43832</strain>
    </source>
</reference>
<keyword evidence="1" id="KW-0812">Transmembrane</keyword>
<sequence length="114" mass="11420">MAAMTFPHAMAPSSAPARSTTVAGLRIAGIVLQALLAVLATGPLLVGVAFVLAAPAPVVAGVIALLAALAVWFLAGPFLYALITRATGSVAWTVLAFLGCGPAPFVIVWALGLR</sequence>
<proteinExistence type="predicted"/>
<dbReference type="EMBL" id="FRAP01000005">
    <property type="protein sequence ID" value="SHK35113.1"/>
    <property type="molecule type" value="Genomic_DNA"/>
</dbReference>
<dbReference type="Proteomes" id="UP000184363">
    <property type="component" value="Unassembled WGS sequence"/>
</dbReference>
<accession>A0A1M6RRM7</accession>
<feature type="transmembrane region" description="Helical" evidence="1">
    <location>
        <begin position="90"/>
        <end position="111"/>
    </location>
</feature>
<feature type="transmembrane region" description="Helical" evidence="1">
    <location>
        <begin position="58"/>
        <end position="83"/>
    </location>
</feature>
<keyword evidence="3" id="KW-1185">Reference proteome</keyword>
<name>A0A1M6RRM7_PSETH</name>